<feature type="binding site" evidence="1">
    <location>
        <position position="59"/>
    </location>
    <ligand>
        <name>Zn(2+)</name>
        <dbReference type="ChEBI" id="CHEBI:29105"/>
    </ligand>
</feature>
<keyword evidence="1" id="KW-0479">Metal-binding</keyword>
<feature type="binding site" evidence="1">
    <location>
        <position position="56"/>
    </location>
    <ligand>
        <name>Zn(2+)</name>
        <dbReference type="ChEBI" id="CHEBI:29105"/>
    </ligand>
</feature>
<dbReference type="AlphaFoldDB" id="A0A7K0K016"/>
<evidence type="ECO:0000313" key="2">
    <source>
        <dbReference type="EMBL" id="MST48841.1"/>
    </source>
</evidence>
<proteinExistence type="inferred from homology"/>
<dbReference type="InterPro" id="IPR038638">
    <property type="entry name" value="RbpA_sf"/>
</dbReference>
<feature type="binding site" evidence="1">
    <location>
        <position position="34"/>
    </location>
    <ligand>
        <name>Zn(2+)</name>
        <dbReference type="ChEBI" id="CHEBI:29105"/>
    </ligand>
</feature>
<keyword evidence="3" id="KW-1185">Reference proteome</keyword>
<comment type="function">
    <text evidence="1">Binds to RNA polymerase (RNAP), stimulating transcription from principal, but not alternative sigma factor promoters.</text>
</comment>
<protein>
    <recommendedName>
        <fullName evidence="1">RNA polymerase-binding protein RbpA</fullName>
    </recommendedName>
</protein>
<comment type="cofactor">
    <cofactor evidence="1">
        <name>Zn(2+)</name>
        <dbReference type="ChEBI" id="CHEBI:29105"/>
    </cofactor>
    <text evidence="1">Bind 1 Zn(2+) per subunit.</text>
</comment>
<keyword evidence="1" id="KW-0804">Transcription</keyword>
<dbReference type="GO" id="GO:0001000">
    <property type="term" value="F:bacterial-type RNA polymerase core enzyme binding"/>
    <property type="evidence" value="ECO:0007669"/>
    <property type="project" value="UniProtKB-UniRule"/>
</dbReference>
<evidence type="ECO:0000313" key="3">
    <source>
        <dbReference type="Proteomes" id="UP000442535"/>
    </source>
</evidence>
<name>A0A7K0K016_9ACTO</name>
<keyword evidence="1" id="KW-0862">Zinc</keyword>
<comment type="similarity">
    <text evidence="1">Belongs to the RNA polymerase-binding protein RbpA family.</text>
</comment>
<comment type="subunit">
    <text evidence="1">Forms a complex with the RNAP catalytic core and with free principal sigma factors.</text>
</comment>
<dbReference type="GO" id="GO:0045893">
    <property type="term" value="P:positive regulation of DNA-templated transcription"/>
    <property type="evidence" value="ECO:0007669"/>
    <property type="project" value="UniProtKB-UniRule"/>
</dbReference>
<feature type="binding site" evidence="1">
    <location>
        <position position="38"/>
    </location>
    <ligand>
        <name>Zn(2+)</name>
        <dbReference type="ChEBI" id="CHEBI:29105"/>
    </ligand>
</feature>
<gene>
    <name evidence="1" type="primary">rbpA</name>
    <name evidence="2" type="ORF">FYJ63_00975</name>
</gene>
<dbReference type="EMBL" id="VUMY01000001">
    <property type="protein sequence ID" value="MST48841.1"/>
    <property type="molecule type" value="Genomic_DNA"/>
</dbReference>
<dbReference type="Pfam" id="PF13397">
    <property type="entry name" value="RbpA"/>
    <property type="match status" value="1"/>
</dbReference>
<evidence type="ECO:0000256" key="1">
    <source>
        <dbReference type="HAMAP-Rule" id="MF_01483"/>
    </source>
</evidence>
<organism evidence="2 3">
    <name type="scientific">Mobiluncus porci</name>
    <dbReference type="NCBI Taxonomy" id="2652278"/>
    <lineage>
        <taxon>Bacteria</taxon>
        <taxon>Bacillati</taxon>
        <taxon>Actinomycetota</taxon>
        <taxon>Actinomycetes</taxon>
        <taxon>Actinomycetales</taxon>
        <taxon>Actinomycetaceae</taxon>
        <taxon>Mobiluncus</taxon>
    </lineage>
</organism>
<dbReference type="GO" id="GO:0008270">
    <property type="term" value="F:zinc ion binding"/>
    <property type="evidence" value="ECO:0007669"/>
    <property type="project" value="UniProtKB-UniRule"/>
</dbReference>
<dbReference type="Proteomes" id="UP000442535">
    <property type="component" value="Unassembled WGS sequence"/>
</dbReference>
<dbReference type="HAMAP" id="MF_01483">
    <property type="entry name" value="RbpA"/>
    <property type="match status" value="1"/>
</dbReference>
<reference evidence="2 3" key="1">
    <citation type="submission" date="2019-08" db="EMBL/GenBank/DDBJ databases">
        <title>In-depth cultivation of the pig gut microbiome towards novel bacterial diversity and tailored functional studies.</title>
        <authorList>
            <person name="Wylensek D."/>
            <person name="Hitch T.C.A."/>
            <person name="Clavel T."/>
        </authorList>
    </citation>
    <scope>NUCLEOTIDE SEQUENCE [LARGE SCALE GENOMIC DNA]</scope>
    <source>
        <strain evidence="2 3">RF-GAM-744-WT-7</strain>
    </source>
</reference>
<sequence>MADRALRGTHMGSTSLESEEGVVFVERQNVDFTCPSGHTFEITFAIDAEVPDTWECPLCSKVAIRNGVEDFQEEKSTKPQRTHWEQLMDRRTMEQLQILLDERLEVYRSGRRRPGGY</sequence>
<accession>A0A7K0K016</accession>
<dbReference type="Gene3D" id="2.20.28.270">
    <property type="entry name" value="RNA polymerase-binding protein A"/>
    <property type="match status" value="1"/>
</dbReference>
<dbReference type="InterPro" id="IPR025182">
    <property type="entry name" value="RNApol-bd_RbpA"/>
</dbReference>
<comment type="caution">
    <text evidence="2">The sequence shown here is derived from an EMBL/GenBank/DDBJ whole genome shotgun (WGS) entry which is preliminary data.</text>
</comment>
<dbReference type="RefSeq" id="WP_154542869.1">
    <property type="nucleotide sequence ID" value="NZ_VUMY01000001.1"/>
</dbReference>
<keyword evidence="1" id="KW-0805">Transcription regulation</keyword>